<organism>
    <name type="scientific">Ixodes scapularis</name>
    <name type="common">Black-legged tick</name>
    <name type="synonym">Deer tick</name>
    <dbReference type="NCBI Taxonomy" id="6945"/>
    <lineage>
        <taxon>Eukaryota</taxon>
        <taxon>Metazoa</taxon>
        <taxon>Ecdysozoa</taxon>
        <taxon>Arthropoda</taxon>
        <taxon>Chelicerata</taxon>
        <taxon>Arachnida</taxon>
        <taxon>Acari</taxon>
        <taxon>Parasitiformes</taxon>
        <taxon>Ixodida</taxon>
        <taxon>Ixodoidea</taxon>
        <taxon>Ixodidae</taxon>
        <taxon>Ixodinae</taxon>
        <taxon>Ixodes</taxon>
    </lineage>
</organism>
<dbReference type="EMBL" id="ABJB010846455">
    <property type="status" value="NOT_ANNOTATED_CDS"/>
    <property type="molecule type" value="Genomic_DNA"/>
</dbReference>
<gene>
    <name evidence="2" type="ORF">IscW_ISCW009831</name>
</gene>
<evidence type="ECO:0000313" key="3">
    <source>
        <dbReference type="EnsemblMetazoa" id="ISCW009831-PA"/>
    </source>
</evidence>
<dbReference type="VEuPathDB" id="VectorBase:ISCI009831"/>
<reference evidence="3" key="2">
    <citation type="submission" date="2020-05" db="UniProtKB">
        <authorList>
            <consortium name="EnsemblMetazoa"/>
        </authorList>
    </citation>
    <scope>IDENTIFICATION</scope>
    <source>
        <strain evidence="3">wikel</strain>
    </source>
</reference>
<feature type="compositionally biased region" description="Basic and acidic residues" evidence="1">
    <location>
        <begin position="66"/>
        <end position="79"/>
    </location>
</feature>
<proteinExistence type="predicted"/>
<name>B7Q246_IXOSC</name>
<protein>
    <submittedName>
        <fullName evidence="2 3">Uncharacterized protein</fullName>
    </submittedName>
</protein>
<evidence type="ECO:0000313" key="4">
    <source>
        <dbReference type="Proteomes" id="UP000001555"/>
    </source>
</evidence>
<dbReference type="InParanoid" id="B7Q246"/>
<dbReference type="EMBL" id="ABJB010156461">
    <property type="status" value="NOT_ANNOTATED_CDS"/>
    <property type="molecule type" value="Genomic_DNA"/>
</dbReference>
<feature type="region of interest" description="Disordered" evidence="1">
    <location>
        <begin position="66"/>
        <end position="102"/>
    </location>
</feature>
<dbReference type="Proteomes" id="UP000001555">
    <property type="component" value="Unassembled WGS sequence"/>
</dbReference>
<dbReference type="HOGENOM" id="CLU_1940431_0_0_1"/>
<dbReference type="EnsemblMetazoa" id="ISCW009831-RA">
    <property type="protein sequence ID" value="ISCW009831-PA"/>
    <property type="gene ID" value="ISCW009831"/>
</dbReference>
<keyword evidence="4" id="KW-1185">Reference proteome</keyword>
<accession>B7Q246</accession>
<dbReference type="PaxDb" id="6945-B7Q246"/>
<dbReference type="EMBL" id="DS841316">
    <property type="protein sequence ID" value="EEC12918.1"/>
    <property type="molecule type" value="Genomic_DNA"/>
</dbReference>
<sequence length="130" mass="14058">MWESSLDGSKCNDRASVYMFMYDGKAYTVTEDNYVHSGCGGSAATNQLGMSVETFIVTHICDGSIHDADPQRDAQKAESEGDITDNDSNGNPESDDDASPDLIDSGWYTGVGVLMWTILATQLRYSALLA</sequence>
<dbReference type="VEuPathDB" id="VectorBase:ISCP_005372"/>
<evidence type="ECO:0000313" key="2">
    <source>
        <dbReference type="EMBL" id="EEC12918.1"/>
    </source>
</evidence>
<evidence type="ECO:0000256" key="1">
    <source>
        <dbReference type="SAM" id="MobiDB-lite"/>
    </source>
</evidence>
<dbReference type="VEuPathDB" id="VectorBase:ISCW009831"/>
<reference evidence="2 4" key="1">
    <citation type="submission" date="2008-03" db="EMBL/GenBank/DDBJ databases">
        <title>Annotation of Ixodes scapularis.</title>
        <authorList>
            <consortium name="Ixodes scapularis Genome Project Consortium"/>
            <person name="Caler E."/>
            <person name="Hannick L.I."/>
            <person name="Bidwell S."/>
            <person name="Joardar V."/>
            <person name="Thiagarajan M."/>
            <person name="Amedeo P."/>
            <person name="Galinsky K.J."/>
            <person name="Schobel S."/>
            <person name="Inman J."/>
            <person name="Hostetler J."/>
            <person name="Miller J."/>
            <person name="Hammond M."/>
            <person name="Megy K."/>
            <person name="Lawson D."/>
            <person name="Kodira C."/>
            <person name="Sutton G."/>
            <person name="Meyer J."/>
            <person name="Hill C.A."/>
            <person name="Birren B."/>
            <person name="Nene V."/>
            <person name="Collins F."/>
            <person name="Alarcon-Chaidez F."/>
            <person name="Wikel S."/>
            <person name="Strausberg R."/>
        </authorList>
    </citation>
    <scope>NUCLEOTIDE SEQUENCE [LARGE SCALE GENOMIC DNA]</scope>
    <source>
        <strain evidence="4">Wikel</strain>
        <strain evidence="2">Wikel colony</strain>
    </source>
</reference>
<dbReference type="AlphaFoldDB" id="B7Q246"/>